<comment type="caution">
    <text evidence="1">The sequence shown here is derived from an EMBL/GenBank/DDBJ whole genome shotgun (WGS) entry which is preliminary data.</text>
</comment>
<proteinExistence type="predicted"/>
<dbReference type="EMBL" id="JAWZYT010001449">
    <property type="protein sequence ID" value="KAK4312017.1"/>
    <property type="molecule type" value="Genomic_DNA"/>
</dbReference>
<keyword evidence="2" id="KW-1185">Reference proteome</keyword>
<dbReference type="AlphaFoldDB" id="A0AAE1U6L8"/>
<reference evidence="1" key="1">
    <citation type="submission" date="2023-11" db="EMBL/GenBank/DDBJ databases">
        <title>Genome assemblies of two species of porcelain crab, Petrolisthes cinctipes and Petrolisthes manimaculis (Anomura: Porcellanidae).</title>
        <authorList>
            <person name="Angst P."/>
        </authorList>
    </citation>
    <scope>NUCLEOTIDE SEQUENCE</scope>
    <source>
        <strain evidence="1">PB745_02</strain>
        <tissue evidence="1">Gill</tissue>
    </source>
</reference>
<name>A0AAE1U6L8_9EUCA</name>
<accession>A0AAE1U6L8</accession>
<organism evidence="1 2">
    <name type="scientific">Petrolisthes manimaculis</name>
    <dbReference type="NCBI Taxonomy" id="1843537"/>
    <lineage>
        <taxon>Eukaryota</taxon>
        <taxon>Metazoa</taxon>
        <taxon>Ecdysozoa</taxon>
        <taxon>Arthropoda</taxon>
        <taxon>Crustacea</taxon>
        <taxon>Multicrustacea</taxon>
        <taxon>Malacostraca</taxon>
        <taxon>Eumalacostraca</taxon>
        <taxon>Eucarida</taxon>
        <taxon>Decapoda</taxon>
        <taxon>Pleocyemata</taxon>
        <taxon>Anomura</taxon>
        <taxon>Galatheoidea</taxon>
        <taxon>Porcellanidae</taxon>
        <taxon>Petrolisthes</taxon>
    </lineage>
</organism>
<evidence type="ECO:0000313" key="2">
    <source>
        <dbReference type="Proteomes" id="UP001292094"/>
    </source>
</evidence>
<gene>
    <name evidence="1" type="ORF">Pmani_016510</name>
</gene>
<dbReference type="Proteomes" id="UP001292094">
    <property type="component" value="Unassembled WGS sequence"/>
</dbReference>
<protein>
    <submittedName>
        <fullName evidence="1">Uncharacterized protein</fullName>
    </submittedName>
</protein>
<sequence length="269" mass="29963">MATRSPARFNPHEDAKRLISNFAARAATTNLPVKLQYWLQQLHDTIQEKSDEAVLERDETDRPFMLDELLRARKENNDMALLNDGIMYSSISGLGTGGHTALLTIMNESWSSAKRGTWIRMVADAAHSLLNIKLLLKMGTDSPAGEYRGPPPWTIPAIKTDIARLKRAPLTPESGRAGAAFVFGNNVFGWWTSDHCSSTQTELASITQPLWYAKNRANKHILIYSYSMTALQNNVKLTTHELAPKQGIQGQGRHINICWISSHVGVDVL</sequence>
<evidence type="ECO:0000313" key="1">
    <source>
        <dbReference type="EMBL" id="KAK4312017.1"/>
    </source>
</evidence>